<dbReference type="EMBL" id="MVBK01000076">
    <property type="protein sequence ID" value="OOG23154.1"/>
    <property type="molecule type" value="Genomic_DNA"/>
</dbReference>
<reference evidence="2 3" key="1">
    <citation type="submission" date="2017-02" db="EMBL/GenBank/DDBJ databases">
        <title>Genomic diversity within the haloalkaliphilic genus Thioalkalivibrio.</title>
        <authorList>
            <person name="Ahn A.-C."/>
            <person name="Meier-Kolthoff J."/>
            <person name="Overmars L."/>
            <person name="Richter M."/>
            <person name="Woyke T."/>
            <person name="Sorokin D.Y."/>
            <person name="Muyzer G."/>
        </authorList>
    </citation>
    <scope>NUCLEOTIDE SEQUENCE [LARGE SCALE GENOMIC DNA]</scope>
    <source>
        <strain evidence="2 3">ALJD</strain>
    </source>
</reference>
<gene>
    <name evidence="2" type="ORF">B1C78_12225</name>
</gene>
<organism evidence="2 3">
    <name type="scientific">Thioalkalivibrio denitrificans</name>
    <dbReference type="NCBI Taxonomy" id="108003"/>
    <lineage>
        <taxon>Bacteria</taxon>
        <taxon>Pseudomonadati</taxon>
        <taxon>Pseudomonadota</taxon>
        <taxon>Gammaproteobacteria</taxon>
        <taxon>Chromatiales</taxon>
        <taxon>Ectothiorhodospiraceae</taxon>
        <taxon>Thioalkalivibrio</taxon>
    </lineage>
</organism>
<dbReference type="STRING" id="108003.B1C78_12225"/>
<evidence type="ECO:0000256" key="1">
    <source>
        <dbReference type="SAM" id="MobiDB-lite"/>
    </source>
</evidence>
<feature type="compositionally biased region" description="Basic and acidic residues" evidence="1">
    <location>
        <begin position="39"/>
        <end position="51"/>
    </location>
</feature>
<accession>A0A1V3NDT5</accession>
<sequence length="77" mass="8338">MACGARLALALLRGSETQDMDGTRHWQAGEQIDDAVEEAGERLEEATREAEDAIDPPGPAERAGRRIDEAMEEAADD</sequence>
<comment type="caution">
    <text evidence="2">The sequence shown here is derived from an EMBL/GenBank/DDBJ whole genome shotgun (WGS) entry which is preliminary data.</text>
</comment>
<proteinExistence type="predicted"/>
<evidence type="ECO:0000313" key="2">
    <source>
        <dbReference type="EMBL" id="OOG23154.1"/>
    </source>
</evidence>
<protein>
    <submittedName>
        <fullName evidence="2">Uncharacterized protein</fullName>
    </submittedName>
</protein>
<dbReference type="AlphaFoldDB" id="A0A1V3NDT5"/>
<feature type="region of interest" description="Disordered" evidence="1">
    <location>
        <begin position="39"/>
        <end position="77"/>
    </location>
</feature>
<evidence type="ECO:0000313" key="3">
    <source>
        <dbReference type="Proteomes" id="UP000189462"/>
    </source>
</evidence>
<keyword evidence="3" id="KW-1185">Reference proteome</keyword>
<dbReference type="Proteomes" id="UP000189462">
    <property type="component" value="Unassembled WGS sequence"/>
</dbReference>
<name>A0A1V3NDT5_9GAMM</name>